<organism evidence="3 4">
    <name type="scientific">Geodermatophilus amargosae</name>
    <dbReference type="NCBI Taxonomy" id="1296565"/>
    <lineage>
        <taxon>Bacteria</taxon>
        <taxon>Bacillati</taxon>
        <taxon>Actinomycetota</taxon>
        <taxon>Actinomycetes</taxon>
        <taxon>Geodermatophilales</taxon>
        <taxon>Geodermatophilaceae</taxon>
        <taxon>Geodermatophilus</taxon>
    </lineage>
</organism>
<dbReference type="InterPro" id="IPR002575">
    <property type="entry name" value="Aminoglycoside_PTrfase"/>
</dbReference>
<dbReference type="STRING" id="1296565.SAMN05660657_04196"/>
<dbReference type="GO" id="GO:0016301">
    <property type="term" value="F:kinase activity"/>
    <property type="evidence" value="ECO:0007669"/>
    <property type="project" value="UniProtKB-KW"/>
</dbReference>
<feature type="region of interest" description="Disordered" evidence="1">
    <location>
        <begin position="1"/>
        <end position="20"/>
    </location>
</feature>
<dbReference type="InterPro" id="IPR052898">
    <property type="entry name" value="ACAD10-like"/>
</dbReference>
<name>A0A1I7C8M6_9ACTN</name>
<evidence type="ECO:0000313" key="3">
    <source>
        <dbReference type="EMBL" id="SFT95776.1"/>
    </source>
</evidence>
<keyword evidence="4" id="KW-1185">Reference proteome</keyword>
<dbReference type="InterPro" id="IPR011009">
    <property type="entry name" value="Kinase-like_dom_sf"/>
</dbReference>
<dbReference type="SUPFAM" id="SSF56112">
    <property type="entry name" value="Protein kinase-like (PK-like)"/>
    <property type="match status" value="1"/>
</dbReference>
<dbReference type="EMBL" id="FPBA01000019">
    <property type="protein sequence ID" value="SFT95776.1"/>
    <property type="molecule type" value="Genomic_DNA"/>
</dbReference>
<dbReference type="PANTHER" id="PTHR47829:SF1">
    <property type="entry name" value="HAD FAMILY PHOSPHATASE"/>
    <property type="match status" value="1"/>
</dbReference>
<dbReference type="PANTHER" id="PTHR47829">
    <property type="entry name" value="HYDROLASE, PUTATIVE (AFU_ORTHOLOGUE AFUA_1G12880)-RELATED"/>
    <property type="match status" value="1"/>
</dbReference>
<dbReference type="Proteomes" id="UP000199546">
    <property type="component" value="Unassembled WGS sequence"/>
</dbReference>
<dbReference type="OrthoDB" id="3806873at2"/>
<dbReference type="RefSeq" id="WP_093582487.1">
    <property type="nucleotide sequence ID" value="NZ_FPBA01000019.1"/>
</dbReference>
<dbReference type="Gene3D" id="3.30.200.20">
    <property type="entry name" value="Phosphorylase Kinase, domain 1"/>
    <property type="match status" value="1"/>
</dbReference>
<accession>A0A1I7C8M6</accession>
<proteinExistence type="predicted"/>
<dbReference type="Pfam" id="PF01636">
    <property type="entry name" value="APH"/>
    <property type="match status" value="1"/>
</dbReference>
<dbReference type="InterPro" id="IPR041726">
    <property type="entry name" value="ACAD10_11_N"/>
</dbReference>
<keyword evidence="3" id="KW-0418">Kinase</keyword>
<dbReference type="AlphaFoldDB" id="A0A1I7C8M6"/>
<feature type="domain" description="Aminoglycoside phosphotransferase" evidence="2">
    <location>
        <begin position="42"/>
        <end position="264"/>
    </location>
</feature>
<dbReference type="CDD" id="cd05154">
    <property type="entry name" value="ACAD10_11_N-like"/>
    <property type="match status" value="1"/>
</dbReference>
<gene>
    <name evidence="3" type="ORF">SAMN05660657_04196</name>
</gene>
<reference evidence="4" key="1">
    <citation type="submission" date="2016-10" db="EMBL/GenBank/DDBJ databases">
        <authorList>
            <person name="Varghese N."/>
            <person name="Submissions S."/>
        </authorList>
    </citation>
    <scope>NUCLEOTIDE SEQUENCE [LARGE SCALE GENOMIC DNA]</scope>
    <source>
        <strain evidence="4">DSM 46136</strain>
    </source>
</reference>
<dbReference type="Gene3D" id="3.90.1200.10">
    <property type="match status" value="1"/>
</dbReference>
<keyword evidence="3" id="KW-0808">Transferase</keyword>
<protein>
    <submittedName>
        <fullName evidence="3">Predicted kinase, aminoglycoside phosphotransferase (APT) family</fullName>
    </submittedName>
</protein>
<evidence type="ECO:0000313" key="4">
    <source>
        <dbReference type="Proteomes" id="UP000199546"/>
    </source>
</evidence>
<sequence length="352" mass="38506">MTGAQADQRPGTGEDPPGLPLAALEEHIRQTLPELLQGPLSAQLVAGGRSNLTYLLTDGRDRWVLRRPPLGHVLETAHDMGREHRLLAALSPTDVPVPRPLLLAGAEVIGAPFYLMEYADGQVLRERAQLERLDAPAATALADELVDVLARLHRLDPQQVGLGDLGRPDGYLERQLRRWRRQLESSHSRDLPELTRLAERLAMRIPDSQSAAIVHGDYRLDNVVVDSVLGHIVAVLDWEMATLGDPLTDLASTLVWWDGMRGLDSPVAAVPADVPGYPGGDHLLAAYGRHSDLDLEPLPWYLGFAFFKIAAIFEGIHFRSQQGLTIGEGFERLGDLVPPLVERGHAALSGTT</sequence>
<evidence type="ECO:0000256" key="1">
    <source>
        <dbReference type="SAM" id="MobiDB-lite"/>
    </source>
</evidence>
<evidence type="ECO:0000259" key="2">
    <source>
        <dbReference type="Pfam" id="PF01636"/>
    </source>
</evidence>